<protein>
    <submittedName>
        <fullName evidence="3">Putative membrane protein</fullName>
    </submittedName>
</protein>
<dbReference type="AlphaFoldDB" id="A0A4R7QA60"/>
<dbReference type="EMBL" id="SOBW01000007">
    <property type="protein sequence ID" value="TDU43869.1"/>
    <property type="molecule type" value="Genomic_DNA"/>
</dbReference>
<dbReference type="Pfam" id="PF09834">
    <property type="entry name" value="DUF2061"/>
    <property type="match status" value="1"/>
</dbReference>
<keyword evidence="4" id="KW-1185">Reference proteome</keyword>
<comment type="caution">
    <text evidence="3">The sequence shown here is derived from an EMBL/GenBank/DDBJ whole genome shotgun (WGS) entry which is preliminary data.</text>
</comment>
<dbReference type="OrthoDB" id="197461at2"/>
<accession>A0A4R7QA60</accession>
<gene>
    <name evidence="3" type="ORF">BXY82_1290</name>
</gene>
<dbReference type="InterPro" id="IPR018638">
    <property type="entry name" value="DUF2061_membrane"/>
</dbReference>
<evidence type="ECO:0000313" key="3">
    <source>
        <dbReference type="EMBL" id="TDU43869.1"/>
    </source>
</evidence>
<evidence type="ECO:0000256" key="1">
    <source>
        <dbReference type="SAM" id="MobiDB-lite"/>
    </source>
</evidence>
<reference evidence="3 4" key="1">
    <citation type="submission" date="2019-03" db="EMBL/GenBank/DDBJ databases">
        <title>Genomic Encyclopedia of Archaeal and Bacterial Type Strains, Phase II (KMG-II): from individual species to whole genera.</title>
        <authorList>
            <person name="Goeker M."/>
        </authorList>
    </citation>
    <scope>NUCLEOTIDE SEQUENCE [LARGE SCALE GENOMIC DNA]</scope>
    <source>
        <strain evidence="3 4">DSM 28135</strain>
    </source>
</reference>
<organism evidence="3 4">
    <name type="scientific">Gelidibacter sediminis</name>
    <dbReference type="NCBI Taxonomy" id="1608710"/>
    <lineage>
        <taxon>Bacteria</taxon>
        <taxon>Pseudomonadati</taxon>
        <taxon>Bacteroidota</taxon>
        <taxon>Flavobacteriia</taxon>
        <taxon>Flavobacteriales</taxon>
        <taxon>Flavobacteriaceae</taxon>
        <taxon>Gelidibacter</taxon>
    </lineage>
</organism>
<dbReference type="Proteomes" id="UP000294689">
    <property type="component" value="Unassembled WGS sequence"/>
</dbReference>
<evidence type="ECO:0000259" key="2">
    <source>
        <dbReference type="Pfam" id="PF09834"/>
    </source>
</evidence>
<proteinExistence type="predicted"/>
<feature type="domain" description="DUF2061" evidence="2">
    <location>
        <begin position="32"/>
        <end position="83"/>
    </location>
</feature>
<sequence>MDTIFESDIRQEQSETTTSTSVESKENIKRTLLKTISWRVVGTLATVVISYVITGTLALAFSIGAIELVSKMALYFFHERAWNTIKWGK</sequence>
<feature type="region of interest" description="Disordered" evidence="1">
    <location>
        <begin position="1"/>
        <end position="21"/>
    </location>
</feature>
<name>A0A4R7QA60_9FLAO</name>
<evidence type="ECO:0000313" key="4">
    <source>
        <dbReference type="Proteomes" id="UP000294689"/>
    </source>
</evidence>